<dbReference type="InterPro" id="IPR023214">
    <property type="entry name" value="HAD_sf"/>
</dbReference>
<accession>A0ABM8Q0T2</accession>
<dbReference type="PIRSF" id="PIRSF006118">
    <property type="entry name" value="KDO8-P_Ptase"/>
    <property type="match status" value="1"/>
</dbReference>
<dbReference type="GO" id="GO:0019143">
    <property type="term" value="F:3-deoxy-manno-octulosonate-8-phosphatase activity"/>
    <property type="evidence" value="ECO:0007669"/>
    <property type="project" value="UniProtKB-EC"/>
</dbReference>
<dbReference type="SFLD" id="SFLDG01138">
    <property type="entry name" value="C1.6.2:_Deoxy-d-mannose-octulo"/>
    <property type="match status" value="1"/>
</dbReference>
<comment type="caution">
    <text evidence="7">The sequence shown here is derived from an EMBL/GenBank/DDBJ whole genome shotgun (WGS) entry which is preliminary data.</text>
</comment>
<evidence type="ECO:0000256" key="5">
    <source>
        <dbReference type="ARBA" id="ARBA00022801"/>
    </source>
</evidence>
<keyword evidence="6" id="KW-0460">Magnesium</keyword>
<keyword evidence="4" id="KW-0479">Metal-binding</keyword>
<dbReference type="EC" id="3.1.3.45" evidence="7"/>
<dbReference type="InterPro" id="IPR010023">
    <property type="entry name" value="KdsC_fam"/>
</dbReference>
<evidence type="ECO:0000313" key="8">
    <source>
        <dbReference type="Proteomes" id="UP000789359"/>
    </source>
</evidence>
<evidence type="ECO:0000256" key="6">
    <source>
        <dbReference type="ARBA" id="ARBA00022842"/>
    </source>
</evidence>
<dbReference type="Pfam" id="PF08282">
    <property type="entry name" value="Hydrolase_3"/>
    <property type="match status" value="1"/>
</dbReference>
<dbReference type="SFLD" id="SFLDS00003">
    <property type="entry name" value="Haloacid_Dehalogenase"/>
    <property type="match status" value="1"/>
</dbReference>
<keyword evidence="8" id="KW-1185">Reference proteome</keyword>
<dbReference type="RefSeq" id="WP_230056070.1">
    <property type="nucleotide sequence ID" value="NZ_CAJHOE010000001.1"/>
</dbReference>
<evidence type="ECO:0000256" key="1">
    <source>
        <dbReference type="ARBA" id="ARBA00001946"/>
    </source>
</evidence>
<dbReference type="SFLD" id="SFLDG01136">
    <property type="entry name" value="C1.6:_Phosphoserine_Phosphatas"/>
    <property type="match status" value="1"/>
</dbReference>
<keyword evidence="5 7" id="KW-0378">Hydrolase</keyword>
<dbReference type="Gene3D" id="3.40.50.1000">
    <property type="entry name" value="HAD superfamily/HAD-like"/>
    <property type="match status" value="1"/>
</dbReference>
<dbReference type="Proteomes" id="UP000789359">
    <property type="component" value="Unassembled WGS sequence"/>
</dbReference>
<evidence type="ECO:0000256" key="3">
    <source>
        <dbReference type="ARBA" id="ARBA00011881"/>
    </source>
</evidence>
<evidence type="ECO:0000256" key="2">
    <source>
        <dbReference type="ARBA" id="ARBA00005893"/>
    </source>
</evidence>
<comment type="cofactor">
    <cofactor evidence="1">
        <name>Mg(2+)</name>
        <dbReference type="ChEBI" id="CHEBI:18420"/>
    </cofactor>
</comment>
<gene>
    <name evidence="7" type="primary">kdsC</name>
    <name evidence="7" type="ORF">LMG8286_00268</name>
</gene>
<evidence type="ECO:0000313" key="7">
    <source>
        <dbReference type="EMBL" id="CAD7286435.1"/>
    </source>
</evidence>
<name>A0ABM8Q0T2_9BACT</name>
<evidence type="ECO:0000256" key="4">
    <source>
        <dbReference type="ARBA" id="ARBA00022723"/>
    </source>
</evidence>
<dbReference type="PANTHER" id="PTHR21485">
    <property type="entry name" value="HAD SUPERFAMILY MEMBERS CMAS AND KDSC"/>
    <property type="match status" value="1"/>
</dbReference>
<dbReference type="SUPFAM" id="SSF56784">
    <property type="entry name" value="HAD-like"/>
    <property type="match status" value="1"/>
</dbReference>
<dbReference type="EMBL" id="CAJHOE010000001">
    <property type="protein sequence ID" value="CAD7286435.1"/>
    <property type="molecule type" value="Genomic_DNA"/>
</dbReference>
<proteinExistence type="inferred from homology"/>
<organism evidence="7 8">
    <name type="scientific">Campylobacter suis</name>
    <dbReference type="NCBI Taxonomy" id="2790657"/>
    <lineage>
        <taxon>Bacteria</taxon>
        <taxon>Pseudomonadati</taxon>
        <taxon>Campylobacterota</taxon>
        <taxon>Epsilonproteobacteria</taxon>
        <taxon>Campylobacterales</taxon>
        <taxon>Campylobacteraceae</taxon>
        <taxon>Campylobacter</taxon>
    </lineage>
</organism>
<sequence length="162" mass="18312">MIEIIFLDIDGCMTDGKIVYGANGELLKAFDVKDGYAIESWLKLGKKVAIITGRSSDIVERRAEDLKITHVYQGVHDKFEVAKEILKFEGLSFENAAAIGDDYNDYKILNAVAMSFKPKDAIKELDVDIKLKHKGGAGAVREMIEIIIKKEDLFDEWSKRWL</sequence>
<reference evidence="7 8" key="1">
    <citation type="submission" date="2020-11" db="EMBL/GenBank/DDBJ databases">
        <authorList>
            <person name="Peeters C."/>
        </authorList>
    </citation>
    <scope>NUCLEOTIDE SEQUENCE [LARGE SCALE GENOMIC DNA]</scope>
    <source>
        <strain evidence="7 8">LMG 8286</strain>
    </source>
</reference>
<dbReference type="InterPro" id="IPR036412">
    <property type="entry name" value="HAD-like_sf"/>
</dbReference>
<dbReference type="PANTHER" id="PTHR21485:SF3">
    <property type="entry name" value="N-ACYLNEURAMINATE CYTIDYLYLTRANSFERASE"/>
    <property type="match status" value="1"/>
</dbReference>
<protein>
    <submittedName>
        <fullName evidence="7">3-deoxy-D-manno-octulosonate 8-phosphate phosphatase KdsC</fullName>
        <ecNumber evidence="7">3.1.3.45</ecNumber>
    </submittedName>
</protein>
<comment type="subunit">
    <text evidence="3">Homotetramer.</text>
</comment>
<comment type="similarity">
    <text evidence="2">Belongs to the KdsC family.</text>
</comment>
<dbReference type="NCBIfam" id="TIGR01670">
    <property type="entry name" value="KdsC-phosphatas"/>
    <property type="match status" value="1"/>
</dbReference>
<dbReference type="InterPro" id="IPR050793">
    <property type="entry name" value="CMP-NeuNAc_synthase"/>
</dbReference>